<evidence type="ECO:0000256" key="5">
    <source>
        <dbReference type="ARBA" id="ARBA00022927"/>
    </source>
</evidence>
<keyword evidence="7" id="KW-0539">Nucleus</keyword>
<keyword evidence="6" id="KW-0811">Translocation</keyword>
<reference evidence="11 12" key="1">
    <citation type="journal article" date="2024" name="Commun. Biol.">
        <title>Comparative genomic analysis of thermophilic fungi reveals convergent evolutionary adaptations and gene losses.</title>
        <authorList>
            <person name="Steindorff A.S."/>
            <person name="Aguilar-Pontes M.V."/>
            <person name="Robinson A.J."/>
            <person name="Andreopoulos B."/>
            <person name="LaButti K."/>
            <person name="Kuo A."/>
            <person name="Mondo S."/>
            <person name="Riley R."/>
            <person name="Otillar R."/>
            <person name="Haridas S."/>
            <person name="Lipzen A."/>
            <person name="Grimwood J."/>
            <person name="Schmutz J."/>
            <person name="Clum A."/>
            <person name="Reid I.D."/>
            <person name="Moisan M.C."/>
            <person name="Butler G."/>
            <person name="Nguyen T.T.M."/>
            <person name="Dewar K."/>
            <person name="Conant G."/>
            <person name="Drula E."/>
            <person name="Henrissat B."/>
            <person name="Hansel C."/>
            <person name="Singer S."/>
            <person name="Hutchinson M.I."/>
            <person name="de Vries R.P."/>
            <person name="Natvig D.O."/>
            <person name="Powell A.J."/>
            <person name="Tsang A."/>
            <person name="Grigoriev I.V."/>
        </authorList>
    </citation>
    <scope>NUCLEOTIDE SEQUENCE [LARGE SCALE GENOMIC DNA]</scope>
    <source>
        <strain evidence="11 12">ATCC 22073</strain>
    </source>
</reference>
<evidence type="ECO:0000259" key="10">
    <source>
        <dbReference type="Pfam" id="PF08801"/>
    </source>
</evidence>
<dbReference type="PANTHER" id="PTHR13405:SF11">
    <property type="entry name" value="NUCLEAR PORE COMPLEX PROTEIN NUP133"/>
    <property type="match status" value="1"/>
</dbReference>
<evidence type="ECO:0000259" key="9">
    <source>
        <dbReference type="Pfam" id="PF03177"/>
    </source>
</evidence>
<dbReference type="RefSeq" id="XP_070863692.1">
    <property type="nucleotide sequence ID" value="XM_071014301.1"/>
</dbReference>
<evidence type="ECO:0000256" key="2">
    <source>
        <dbReference type="ARBA" id="ARBA00005569"/>
    </source>
</evidence>
<comment type="similarity">
    <text evidence="2">Belongs to the nucleoporin Nup133 family.</text>
</comment>
<protein>
    <submittedName>
        <fullName evidence="11">Uncharacterized protein</fullName>
    </submittedName>
</protein>
<accession>A0ABR4D3S1</accession>
<dbReference type="InterPro" id="IPR014908">
    <property type="entry name" value="Nucleoporin_Nup133/Nup155_N"/>
</dbReference>
<evidence type="ECO:0000256" key="3">
    <source>
        <dbReference type="ARBA" id="ARBA00022448"/>
    </source>
</evidence>
<dbReference type="EMBL" id="JAZGUE010000007">
    <property type="protein sequence ID" value="KAL2264965.1"/>
    <property type="molecule type" value="Genomic_DNA"/>
</dbReference>
<evidence type="ECO:0000313" key="11">
    <source>
        <dbReference type="EMBL" id="KAL2264965.1"/>
    </source>
</evidence>
<sequence>MFTPASFHEGGPAKGTRSSRRRQRPATSDNTIQQKPKRQRVPLSETALANPSAPEPQPDAYEVKPDKALAQAAKRDGVENNLQLVAPRRELTVRSKKPKAGERISKGDGSIVLTTNNAFTVSKLPALPDRLRADAQSRQQGAVYSSTGYALTLTHTHAFVWPYTATNPSPETFTFALPYPSKHHSDPLPLGALVPPTTSADEPGLVVVMPVSGRISYWESIASAATLDFIRQQRSGLDDTISGMYSGEHVTKIVNAESAGFVLVFNTGRMAYMSLRDAHGRPGVTVQFLRGTAAGNALGFFGTLRHALSASAFRGDVAAARTCQGPKVGERVVVAVTSKGRLHSWRIHRGGHHELLVDVDARDPLIAAVLESDRASGSFPAESFEVHDLALVPRGLEPKYVHASRLSDALADEEHSLQHALLLVSFSQQRLARYALVELVMGPDGPRIGVVRPLTSYHSPARKDAPKKPRLYLPRPALVAFVVFDRAVVVASMAAPPDSPDSQLRSDSHLLPPTFEDVVDFRDDDDNLQVVGSGVEEPSGAAAGPSQDDARPHRHKTKNPTVVLLLQGVGTVRVALSDVDRFASDAPPEVTAKNKLEQAVFFGVKPDNPLVFQGRRDFPFSAAEIGNAAVELSHEIVASRTPYIPSVPASLEHNMKSRVAYLDGLIGCLNALNVDLDERTRWILLWNAEKMAVATWLWQKHEQFLAERPKSDKRTIIAETVVYINEQQKTEMNYLAGQVDPVRHWFINDVWRLDIFVAWAYQILKIHYTEKRSDEAVINRLLWEAVTLNNGALFEARQFRLHRARRYGVDPRKMPGGNAIPEPWTASHFISNNLNRLVDFCYSWLEDQTSSPNGPTADPRLVESIRHLLPPLTDQYLISLKEFYHWAADSEDPLVLERGRKYHQTYNQDVKDRILKLKDFGLWEEAIDLAKEYKEFGTLATLLVRQIQALEQTAASPTATDGDAQEARALARVKEQLMGRLFEEHEEAFAFQAYEVLLETSGIQAVLDFVHDRNGYKTKFLRTKPELAKISWINDVEREKDIGHAAETLLDLGLTREQQVWSKKIELSLGKLALLAEEEEAQKHRPARRSQPGSSLNLDMVDQALELIKIQDALYKQILPAIQEGVDEPAEVELAVKEHGVLIPKRQRALLQLFEDAMSRLLRHEALQPRTLIDLLTLAALPETHDNDMGNQFYLALKVARYGLSGQEREDAERLIWRRCYVRDDWKRVNETNDVSDGEQLEIVGTTAAYHALFAIMDQQFQGSTSLPTLLPSSCLGVHTESLDRRFDALDDAYRARLLDAMRWEDKTLRTFVERSRLDEWFRTTRECAEKTVRYERERQAAEKAVERSAFCGGGGGGGETATAVAGEELRGPRWKPAVVSILGVGVGGSGRFGGGAGQERGESGQAVYELDGTGSGVKKPAGLFQMGSGRPGSREGGMRMPGGLFSF</sequence>
<organism evidence="11 12">
    <name type="scientific">Remersonia thermophila</name>
    <dbReference type="NCBI Taxonomy" id="72144"/>
    <lineage>
        <taxon>Eukaryota</taxon>
        <taxon>Fungi</taxon>
        <taxon>Dikarya</taxon>
        <taxon>Ascomycota</taxon>
        <taxon>Pezizomycotina</taxon>
        <taxon>Sordariomycetes</taxon>
        <taxon>Sordariomycetidae</taxon>
        <taxon>Sordariales</taxon>
        <taxon>Sordariales incertae sedis</taxon>
        <taxon>Remersonia</taxon>
    </lineage>
</organism>
<dbReference type="Pfam" id="PF03177">
    <property type="entry name" value="Nucleoporin_C"/>
    <property type="match status" value="1"/>
</dbReference>
<dbReference type="InterPro" id="IPR015943">
    <property type="entry name" value="WD40/YVTN_repeat-like_dom_sf"/>
</dbReference>
<feature type="domain" description="Nucleoporin Nup133/Nup155-like C-terminal" evidence="9">
    <location>
        <begin position="684"/>
        <end position="1324"/>
    </location>
</feature>
<dbReference type="Gene3D" id="1.20.58.1380">
    <property type="match status" value="1"/>
</dbReference>
<feature type="domain" description="Nucleoporin Nup133/Nup155-like N-terminal" evidence="10">
    <location>
        <begin position="114"/>
        <end position="573"/>
    </location>
</feature>
<comment type="caution">
    <text evidence="11">The sequence shown here is derived from an EMBL/GenBank/DDBJ whole genome shotgun (WGS) entry which is preliminary data.</text>
</comment>
<feature type="region of interest" description="Disordered" evidence="8">
    <location>
        <begin position="1"/>
        <end position="61"/>
    </location>
</feature>
<evidence type="ECO:0000256" key="7">
    <source>
        <dbReference type="ARBA" id="ARBA00023242"/>
    </source>
</evidence>
<feature type="compositionally biased region" description="Polar residues" evidence="8">
    <location>
        <begin position="25"/>
        <end position="34"/>
    </location>
</feature>
<evidence type="ECO:0000256" key="8">
    <source>
        <dbReference type="SAM" id="MobiDB-lite"/>
    </source>
</evidence>
<keyword evidence="5" id="KW-0653">Protein transport</keyword>
<feature type="region of interest" description="Disordered" evidence="8">
    <location>
        <begin position="1420"/>
        <end position="1448"/>
    </location>
</feature>
<dbReference type="InterPro" id="IPR007187">
    <property type="entry name" value="Nucleoporin_Nup133/Nup155_C"/>
</dbReference>
<evidence type="ECO:0000313" key="12">
    <source>
        <dbReference type="Proteomes" id="UP001600064"/>
    </source>
</evidence>
<evidence type="ECO:0000256" key="4">
    <source>
        <dbReference type="ARBA" id="ARBA00022816"/>
    </source>
</evidence>
<keyword evidence="3" id="KW-0813">Transport</keyword>
<dbReference type="Pfam" id="PF08801">
    <property type="entry name" value="Nucleoporin_N"/>
    <property type="match status" value="1"/>
</dbReference>
<dbReference type="Gene3D" id="2.130.10.10">
    <property type="entry name" value="YVTN repeat-like/Quinoprotein amine dehydrogenase"/>
    <property type="match status" value="1"/>
</dbReference>
<name>A0ABR4D3S1_9PEZI</name>
<dbReference type="SUPFAM" id="SSF117289">
    <property type="entry name" value="Nucleoporin domain"/>
    <property type="match status" value="1"/>
</dbReference>
<dbReference type="PANTHER" id="PTHR13405">
    <property type="entry name" value="NUCLEAR PORE COMPLEX PROTEIN NUP133"/>
    <property type="match status" value="1"/>
</dbReference>
<dbReference type="GeneID" id="98128945"/>
<gene>
    <name evidence="11" type="ORF">VTJ83DRAFT_7475</name>
</gene>
<evidence type="ECO:0000256" key="1">
    <source>
        <dbReference type="ARBA" id="ARBA00004259"/>
    </source>
</evidence>
<comment type="subcellular location">
    <subcellularLocation>
        <location evidence="1">Nucleus envelope</location>
    </subcellularLocation>
</comment>
<keyword evidence="12" id="KW-1185">Reference proteome</keyword>
<dbReference type="InterPro" id="IPR037624">
    <property type="entry name" value="Nup133-like"/>
</dbReference>
<proteinExistence type="inferred from homology"/>
<keyword evidence="4" id="KW-0509">mRNA transport</keyword>
<evidence type="ECO:0000256" key="6">
    <source>
        <dbReference type="ARBA" id="ARBA00023010"/>
    </source>
</evidence>
<dbReference type="Proteomes" id="UP001600064">
    <property type="component" value="Unassembled WGS sequence"/>
</dbReference>
<feature type="region of interest" description="Disordered" evidence="8">
    <location>
        <begin position="531"/>
        <end position="555"/>
    </location>
</feature>